<dbReference type="EMBL" id="JARBHA010000011">
    <property type="protein sequence ID" value="KAJ9688897.1"/>
    <property type="molecule type" value="Genomic_DNA"/>
</dbReference>
<evidence type="ECO:0000313" key="3">
    <source>
        <dbReference type="Proteomes" id="UP001168098"/>
    </source>
</evidence>
<name>A0AA39DNY2_VITRO</name>
<gene>
    <name evidence="2" type="ORF">PVL29_014514</name>
</gene>
<evidence type="ECO:0000256" key="1">
    <source>
        <dbReference type="SAM" id="MobiDB-lite"/>
    </source>
</evidence>
<proteinExistence type="predicted"/>
<feature type="region of interest" description="Disordered" evidence="1">
    <location>
        <begin position="126"/>
        <end position="151"/>
    </location>
</feature>
<protein>
    <submittedName>
        <fullName evidence="2">Uncharacterized protein</fullName>
    </submittedName>
</protein>
<dbReference type="Proteomes" id="UP001168098">
    <property type="component" value="Unassembled WGS sequence"/>
</dbReference>
<feature type="region of interest" description="Disordered" evidence="1">
    <location>
        <begin position="165"/>
        <end position="222"/>
    </location>
</feature>
<reference evidence="2 3" key="1">
    <citation type="journal article" date="2023" name="BMC Biotechnol.">
        <title>Vitis rotundifolia cv Carlos genome sequencing.</title>
        <authorList>
            <person name="Huff M."/>
            <person name="Hulse-Kemp A."/>
            <person name="Scheffler B."/>
            <person name="Youngblood R."/>
            <person name="Simpson S."/>
            <person name="Babiker E."/>
            <person name="Staton M."/>
        </authorList>
    </citation>
    <scope>NUCLEOTIDE SEQUENCE [LARGE SCALE GENOMIC DNA]</scope>
    <source>
        <tissue evidence="2">Leaf</tissue>
    </source>
</reference>
<sequence>MCAHSQGTVEERADDVDFSGKVGRAFEVKAHSLFNPSPPSADIVGCKLKGPSALGRSLKGLKPFAKIDRYREDEDVVASKGKAPEDQSRGYTQKEEVVVSKKMWTTLFPPSFDRRQELRRCSEPIFPAKPSSVSEAHPLEEDLGSGPQLESEGIASPLFRRLLRNRSSGEGTSSTSGVVELRRHSEPVFPAKPSSVSEARPLEEDVGSGPQLEREGTGSPLFRRLLRNRDSGEGTSLTSGVVALRNHHFEEDKEGSKGRVGSDLCGFTVTGSPSSLKIRGKGPIFEGFCEFPRVENSEVCLPSPTQPPESFSTPSCGLVLPLSSPSGPDLLSSVSLSQFPMENRVISEILFDKGDVGFFFSKICWYS</sequence>
<feature type="compositionally biased region" description="Basic and acidic residues" evidence="1">
    <location>
        <begin position="82"/>
        <end position="94"/>
    </location>
</feature>
<evidence type="ECO:0000313" key="2">
    <source>
        <dbReference type="EMBL" id="KAJ9688897.1"/>
    </source>
</evidence>
<accession>A0AA39DNY2</accession>
<comment type="caution">
    <text evidence="2">The sequence shown here is derived from an EMBL/GenBank/DDBJ whole genome shotgun (WGS) entry which is preliminary data.</text>
</comment>
<organism evidence="2 3">
    <name type="scientific">Vitis rotundifolia</name>
    <name type="common">Muscadine grape</name>
    <dbReference type="NCBI Taxonomy" id="103349"/>
    <lineage>
        <taxon>Eukaryota</taxon>
        <taxon>Viridiplantae</taxon>
        <taxon>Streptophyta</taxon>
        <taxon>Embryophyta</taxon>
        <taxon>Tracheophyta</taxon>
        <taxon>Spermatophyta</taxon>
        <taxon>Magnoliopsida</taxon>
        <taxon>eudicotyledons</taxon>
        <taxon>Gunneridae</taxon>
        <taxon>Pentapetalae</taxon>
        <taxon>rosids</taxon>
        <taxon>Vitales</taxon>
        <taxon>Vitaceae</taxon>
        <taxon>Viteae</taxon>
        <taxon>Vitis</taxon>
    </lineage>
</organism>
<keyword evidence="3" id="KW-1185">Reference proteome</keyword>
<feature type="compositionally biased region" description="Low complexity" evidence="1">
    <location>
        <begin position="168"/>
        <end position="179"/>
    </location>
</feature>
<feature type="region of interest" description="Disordered" evidence="1">
    <location>
        <begin position="73"/>
        <end position="94"/>
    </location>
</feature>
<dbReference type="AlphaFoldDB" id="A0AA39DNY2"/>